<reference evidence="3 4" key="1">
    <citation type="journal article" date="2013" name="Antonie Van Leeuwenhoek">
        <title>Dongia rigui sp. nov., isolated from freshwater of a large wetland in Korea.</title>
        <authorList>
            <person name="Baik K.S."/>
            <person name="Hwang Y.M."/>
            <person name="Choi J.S."/>
            <person name="Kwon J."/>
            <person name="Seong C.N."/>
        </authorList>
    </citation>
    <scope>NUCLEOTIDE SEQUENCE [LARGE SCALE GENOMIC DNA]</scope>
    <source>
        <strain evidence="3 4">04SU4-P</strain>
    </source>
</reference>
<organism evidence="3 4">
    <name type="scientific">Dongia rigui</name>
    <dbReference type="NCBI Taxonomy" id="940149"/>
    <lineage>
        <taxon>Bacteria</taxon>
        <taxon>Pseudomonadati</taxon>
        <taxon>Pseudomonadota</taxon>
        <taxon>Alphaproteobacteria</taxon>
        <taxon>Rhodospirillales</taxon>
        <taxon>Dongiaceae</taxon>
        <taxon>Dongia</taxon>
    </lineage>
</organism>
<protein>
    <submittedName>
        <fullName evidence="3">Endonuclease/exonuclease/phosphatase family protein</fullName>
    </submittedName>
</protein>
<dbReference type="GO" id="GO:0004519">
    <property type="term" value="F:endonuclease activity"/>
    <property type="evidence" value="ECO:0007669"/>
    <property type="project" value="UniProtKB-KW"/>
</dbReference>
<name>A0ABU5DUC4_9PROT</name>
<evidence type="ECO:0000313" key="4">
    <source>
        <dbReference type="Proteomes" id="UP001271769"/>
    </source>
</evidence>
<dbReference type="PANTHER" id="PTHR14859">
    <property type="entry name" value="CALCOFLUOR WHITE HYPERSENSITIVE PROTEIN PRECURSOR"/>
    <property type="match status" value="1"/>
</dbReference>
<comment type="caution">
    <text evidence="3">The sequence shown here is derived from an EMBL/GenBank/DDBJ whole genome shotgun (WGS) entry which is preliminary data.</text>
</comment>
<dbReference type="Gene3D" id="3.60.10.10">
    <property type="entry name" value="Endonuclease/exonuclease/phosphatase"/>
    <property type="match status" value="1"/>
</dbReference>
<dbReference type="InterPro" id="IPR036691">
    <property type="entry name" value="Endo/exonu/phosph_ase_sf"/>
</dbReference>
<sequence>MRIVSFNMQYSLGADGRYDLARSLRAVADADIICLQEVDRHWRRSGMADQPALIGAALPDRYWVYGCQFDTDASTANGQGQVINRRRQIGQMTVSRWPIVASRTHIFPKLDSGDRLNHVTGALETVIATPRGPLRIFNIHLSDVAAVERMLQIGHLMTLLRNTPDEGPIRNGTEGDGEHWESAAPPPPMPHLALLLGDFNAEPTSSEYVQLLRGTQVPGSLTNLQRPCHHGFVDAWVASGNDPLKGITYRMNPDQGAYWDQRLDYCFLPEPMAGCLRNAWIDAETDASDHQPVWIELSGLPS</sequence>
<evidence type="ECO:0000256" key="1">
    <source>
        <dbReference type="SAM" id="MobiDB-lite"/>
    </source>
</evidence>
<dbReference type="Pfam" id="PF03372">
    <property type="entry name" value="Exo_endo_phos"/>
    <property type="match status" value="1"/>
</dbReference>
<dbReference type="InterPro" id="IPR051916">
    <property type="entry name" value="GPI-anchor_lipid_remodeler"/>
</dbReference>
<feature type="domain" description="Endonuclease/exonuclease/phosphatase" evidence="2">
    <location>
        <begin position="5"/>
        <end position="290"/>
    </location>
</feature>
<evidence type="ECO:0000313" key="3">
    <source>
        <dbReference type="EMBL" id="MDY0870895.1"/>
    </source>
</evidence>
<dbReference type="SUPFAM" id="SSF56219">
    <property type="entry name" value="DNase I-like"/>
    <property type="match status" value="1"/>
</dbReference>
<dbReference type="RefSeq" id="WP_320499266.1">
    <property type="nucleotide sequence ID" value="NZ_JAXCLX010000001.1"/>
</dbReference>
<dbReference type="EMBL" id="JAXCLX010000001">
    <property type="protein sequence ID" value="MDY0870895.1"/>
    <property type="molecule type" value="Genomic_DNA"/>
</dbReference>
<keyword evidence="3" id="KW-0378">Hydrolase</keyword>
<accession>A0ABU5DUC4</accession>
<gene>
    <name evidence="3" type="ORF">SMD31_03135</name>
</gene>
<keyword evidence="3" id="KW-0255">Endonuclease</keyword>
<keyword evidence="3" id="KW-0540">Nuclease</keyword>
<keyword evidence="4" id="KW-1185">Reference proteome</keyword>
<feature type="region of interest" description="Disordered" evidence="1">
    <location>
        <begin position="164"/>
        <end position="184"/>
    </location>
</feature>
<evidence type="ECO:0000259" key="2">
    <source>
        <dbReference type="Pfam" id="PF03372"/>
    </source>
</evidence>
<dbReference type="Proteomes" id="UP001271769">
    <property type="component" value="Unassembled WGS sequence"/>
</dbReference>
<dbReference type="InterPro" id="IPR005135">
    <property type="entry name" value="Endo/exonuclease/phosphatase"/>
</dbReference>
<proteinExistence type="predicted"/>
<dbReference type="PANTHER" id="PTHR14859:SF15">
    <property type="entry name" value="ENDONUCLEASE_EXONUCLEASE_PHOSPHATASE DOMAIN-CONTAINING PROTEIN"/>
    <property type="match status" value="1"/>
</dbReference>